<organism evidence="2 3">
    <name type="scientific">Amnibacterium soli</name>
    <dbReference type="NCBI Taxonomy" id="1282736"/>
    <lineage>
        <taxon>Bacteria</taxon>
        <taxon>Bacillati</taxon>
        <taxon>Actinomycetota</taxon>
        <taxon>Actinomycetes</taxon>
        <taxon>Micrococcales</taxon>
        <taxon>Microbacteriaceae</taxon>
        <taxon>Amnibacterium</taxon>
    </lineage>
</organism>
<evidence type="ECO:0000313" key="3">
    <source>
        <dbReference type="Proteomes" id="UP001500121"/>
    </source>
</evidence>
<dbReference type="SUPFAM" id="SSF46785">
    <property type="entry name" value="Winged helix' DNA-binding domain"/>
    <property type="match status" value="1"/>
</dbReference>
<dbReference type="InterPro" id="IPR000835">
    <property type="entry name" value="HTH_MarR-typ"/>
</dbReference>
<proteinExistence type="predicted"/>
<evidence type="ECO:0000259" key="1">
    <source>
        <dbReference type="SMART" id="SM00347"/>
    </source>
</evidence>
<dbReference type="Gene3D" id="1.10.10.10">
    <property type="entry name" value="Winged helix-like DNA-binding domain superfamily/Winged helix DNA-binding domain"/>
    <property type="match status" value="1"/>
</dbReference>
<dbReference type="EMBL" id="BAABLP010000001">
    <property type="protein sequence ID" value="GAA4734679.1"/>
    <property type="molecule type" value="Genomic_DNA"/>
</dbReference>
<protein>
    <submittedName>
        <fullName evidence="2">MarR family transcriptional regulator</fullName>
    </submittedName>
</protein>
<reference evidence="3" key="1">
    <citation type="journal article" date="2019" name="Int. J. Syst. Evol. Microbiol.">
        <title>The Global Catalogue of Microorganisms (GCM) 10K type strain sequencing project: providing services to taxonomists for standard genome sequencing and annotation.</title>
        <authorList>
            <consortium name="The Broad Institute Genomics Platform"/>
            <consortium name="The Broad Institute Genome Sequencing Center for Infectious Disease"/>
            <person name="Wu L."/>
            <person name="Ma J."/>
        </authorList>
    </citation>
    <scope>NUCLEOTIDE SEQUENCE [LARGE SCALE GENOMIC DNA]</scope>
    <source>
        <strain evidence="3">JCM 19015</strain>
    </source>
</reference>
<dbReference type="Proteomes" id="UP001500121">
    <property type="component" value="Unassembled WGS sequence"/>
</dbReference>
<dbReference type="SMART" id="SM00347">
    <property type="entry name" value="HTH_MARR"/>
    <property type="match status" value="1"/>
</dbReference>
<name>A0ABP8YML5_9MICO</name>
<evidence type="ECO:0000313" key="2">
    <source>
        <dbReference type="EMBL" id="GAA4734679.1"/>
    </source>
</evidence>
<keyword evidence="3" id="KW-1185">Reference proteome</keyword>
<dbReference type="RefSeq" id="WP_345478864.1">
    <property type="nucleotide sequence ID" value="NZ_BAABLP010000001.1"/>
</dbReference>
<dbReference type="InterPro" id="IPR039422">
    <property type="entry name" value="MarR/SlyA-like"/>
</dbReference>
<dbReference type="InterPro" id="IPR036390">
    <property type="entry name" value="WH_DNA-bd_sf"/>
</dbReference>
<dbReference type="InterPro" id="IPR036388">
    <property type="entry name" value="WH-like_DNA-bd_sf"/>
</dbReference>
<feature type="domain" description="HTH marR-type" evidence="1">
    <location>
        <begin position="29"/>
        <end position="127"/>
    </location>
</feature>
<dbReference type="PANTHER" id="PTHR33164">
    <property type="entry name" value="TRANSCRIPTIONAL REGULATOR, MARR FAMILY"/>
    <property type="match status" value="1"/>
</dbReference>
<sequence>MEVGTRSDDEVLGRAIKQVQWRHHRTLDARMRAIGSTIVQWDVLRALETQPDASAHDLAQATFQSDQSLGVMMRGMEAKGLVERRAGKGRRLEHRITEAGARVLEQGHGFAAEVLATSFAALDDEARAQLLGLLRRIGAGA</sequence>
<gene>
    <name evidence="2" type="ORF">GCM10025783_00370</name>
</gene>
<comment type="caution">
    <text evidence="2">The sequence shown here is derived from an EMBL/GenBank/DDBJ whole genome shotgun (WGS) entry which is preliminary data.</text>
</comment>
<accession>A0ABP8YML5</accession>
<dbReference type="Pfam" id="PF12802">
    <property type="entry name" value="MarR_2"/>
    <property type="match status" value="1"/>
</dbReference>
<dbReference type="PANTHER" id="PTHR33164:SF103">
    <property type="entry name" value="REGULATORY PROTEIN MARR"/>
    <property type="match status" value="1"/>
</dbReference>